<dbReference type="AlphaFoldDB" id="A0A0V0GQB6"/>
<dbReference type="EMBL" id="GEDG01035031">
    <property type="protein sequence ID" value="JAP09430.1"/>
    <property type="molecule type" value="Transcribed_RNA"/>
</dbReference>
<reference evidence="1" key="1">
    <citation type="submission" date="2015-12" db="EMBL/GenBank/DDBJ databases">
        <title>Gene expression during late stages of embryo sac development: a critical building block for successful pollen-pistil interactions.</title>
        <authorList>
            <person name="Liu Y."/>
            <person name="Joly V."/>
            <person name="Sabar M."/>
            <person name="Matton D.P."/>
        </authorList>
    </citation>
    <scope>NUCLEOTIDE SEQUENCE</scope>
</reference>
<proteinExistence type="predicted"/>
<accession>A0A0V0GQB6</accession>
<sequence>MMNYLDSKKKDKNFQKQKHTTGTHLSLGNVFLTSCLPLFPDIFFTHLSEFLEVVQFLPPHIPLYHTHPLLDLHLPPHIHPNIYTPE</sequence>
<evidence type="ECO:0000313" key="1">
    <source>
        <dbReference type="EMBL" id="JAP09430.1"/>
    </source>
</evidence>
<protein>
    <submittedName>
        <fullName evidence="1">Putative ovule protein</fullName>
    </submittedName>
</protein>
<organism evidence="1">
    <name type="scientific">Solanum chacoense</name>
    <name type="common">Chaco potato</name>
    <dbReference type="NCBI Taxonomy" id="4108"/>
    <lineage>
        <taxon>Eukaryota</taxon>
        <taxon>Viridiplantae</taxon>
        <taxon>Streptophyta</taxon>
        <taxon>Embryophyta</taxon>
        <taxon>Tracheophyta</taxon>
        <taxon>Spermatophyta</taxon>
        <taxon>Magnoliopsida</taxon>
        <taxon>eudicotyledons</taxon>
        <taxon>Gunneridae</taxon>
        <taxon>Pentapetalae</taxon>
        <taxon>asterids</taxon>
        <taxon>lamiids</taxon>
        <taxon>Solanales</taxon>
        <taxon>Solanaceae</taxon>
        <taxon>Solanoideae</taxon>
        <taxon>Solaneae</taxon>
        <taxon>Solanum</taxon>
    </lineage>
</organism>
<name>A0A0V0GQB6_SOLCH</name>